<dbReference type="EC" id="4.2.2.29" evidence="7"/>
<comment type="subcellular location">
    <subcellularLocation>
        <location evidence="7">Cell membrane</location>
        <topology evidence="7">Single-pass membrane protein</topology>
    </subcellularLocation>
</comment>
<keyword evidence="5 7" id="KW-0456">Lyase</keyword>
<keyword evidence="2 7" id="KW-0812">Transmembrane</keyword>
<comment type="function">
    <text evidence="7">Functions as a peptidoglycan terminase that cleaves nascent peptidoglycan strands endolytically to terminate their elongation.</text>
</comment>
<evidence type="ECO:0000256" key="7">
    <source>
        <dbReference type="HAMAP-Rule" id="MF_02065"/>
    </source>
</evidence>
<keyword evidence="4 7" id="KW-0472">Membrane</keyword>
<dbReference type="Gene3D" id="3.30.1490.480">
    <property type="entry name" value="Endolytic murein transglycosylase"/>
    <property type="match status" value="1"/>
</dbReference>
<dbReference type="Pfam" id="PF02618">
    <property type="entry name" value="YceG"/>
    <property type="match status" value="1"/>
</dbReference>
<dbReference type="PANTHER" id="PTHR30518">
    <property type="entry name" value="ENDOLYTIC MUREIN TRANSGLYCOSYLASE"/>
    <property type="match status" value="1"/>
</dbReference>
<dbReference type="Proteomes" id="UP001596410">
    <property type="component" value="Unassembled WGS sequence"/>
</dbReference>
<dbReference type="PANTHER" id="PTHR30518:SF2">
    <property type="entry name" value="ENDOLYTIC MUREIN TRANSGLYCOSYLASE"/>
    <property type="match status" value="1"/>
</dbReference>
<dbReference type="CDD" id="cd08010">
    <property type="entry name" value="MltG_like"/>
    <property type="match status" value="1"/>
</dbReference>
<evidence type="ECO:0000256" key="6">
    <source>
        <dbReference type="ARBA" id="ARBA00023316"/>
    </source>
</evidence>
<proteinExistence type="inferred from homology"/>
<comment type="caution">
    <text evidence="9">The sequence shown here is derived from an EMBL/GenBank/DDBJ whole genome shotgun (WGS) entry which is preliminary data.</text>
</comment>
<dbReference type="NCBIfam" id="TIGR00247">
    <property type="entry name" value="endolytic transglycosylase MltG"/>
    <property type="match status" value="1"/>
</dbReference>
<accession>A0ABW2EJL1</accession>
<keyword evidence="6 7" id="KW-0961">Cell wall biogenesis/degradation</keyword>
<evidence type="ECO:0000313" key="9">
    <source>
        <dbReference type="EMBL" id="MFC7060722.1"/>
    </source>
</evidence>
<comment type="similarity">
    <text evidence="7">Belongs to the transglycosylase MltG family.</text>
</comment>
<feature type="region of interest" description="Disordered" evidence="8">
    <location>
        <begin position="367"/>
        <end position="386"/>
    </location>
</feature>
<evidence type="ECO:0000313" key="10">
    <source>
        <dbReference type="Proteomes" id="UP001596410"/>
    </source>
</evidence>
<feature type="site" description="Important for catalytic activity" evidence="7">
    <location>
        <position position="259"/>
    </location>
</feature>
<evidence type="ECO:0000256" key="2">
    <source>
        <dbReference type="ARBA" id="ARBA00022692"/>
    </source>
</evidence>
<comment type="catalytic activity">
    <reaction evidence="7">
        <text>a peptidoglycan chain = a peptidoglycan chain with N-acetyl-1,6-anhydromuramyl-[peptide] at the reducing end + a peptidoglycan chain with N-acetylglucosamine at the non-reducing end.</text>
        <dbReference type="EC" id="4.2.2.29"/>
    </reaction>
</comment>
<protein>
    <recommendedName>
        <fullName evidence="7">Endolytic murein transglycosylase</fullName>
        <ecNumber evidence="7">4.2.2.29</ecNumber>
    </recommendedName>
    <alternativeName>
        <fullName evidence="7">Peptidoglycan lytic transglycosylase</fullName>
    </alternativeName>
    <alternativeName>
        <fullName evidence="7">Peptidoglycan polymerization terminase</fullName>
    </alternativeName>
</protein>
<evidence type="ECO:0000256" key="8">
    <source>
        <dbReference type="SAM" id="MobiDB-lite"/>
    </source>
</evidence>
<dbReference type="EMBL" id="JBHSZV010000004">
    <property type="protein sequence ID" value="MFC7060722.1"/>
    <property type="molecule type" value="Genomic_DNA"/>
</dbReference>
<evidence type="ECO:0000256" key="3">
    <source>
        <dbReference type="ARBA" id="ARBA00022989"/>
    </source>
</evidence>
<organism evidence="9 10">
    <name type="scientific">Halobacillus seohaensis</name>
    <dbReference type="NCBI Taxonomy" id="447421"/>
    <lineage>
        <taxon>Bacteria</taxon>
        <taxon>Bacillati</taxon>
        <taxon>Bacillota</taxon>
        <taxon>Bacilli</taxon>
        <taxon>Bacillales</taxon>
        <taxon>Bacillaceae</taxon>
        <taxon>Halobacillus</taxon>
    </lineage>
</organism>
<evidence type="ECO:0000256" key="1">
    <source>
        <dbReference type="ARBA" id="ARBA00022475"/>
    </source>
</evidence>
<dbReference type="InterPro" id="IPR003770">
    <property type="entry name" value="MLTG-like"/>
</dbReference>
<gene>
    <name evidence="7 9" type="primary">mltG</name>
    <name evidence="9" type="ORF">ACFQIC_02400</name>
</gene>
<evidence type="ECO:0000256" key="4">
    <source>
        <dbReference type="ARBA" id="ARBA00023136"/>
    </source>
</evidence>
<feature type="transmembrane region" description="Helical" evidence="7">
    <location>
        <begin position="27"/>
        <end position="50"/>
    </location>
</feature>
<sequence>MSDSNFKKSYKERLMNRKEEASKVRKIVVIILATVAAVLMVSLISGYLYIKSSLKPVNPDDDSEVNVEIPIGSSTSQIASILEENSIIKNDLIFRLYTKFKNETGFQAGDYQFTSSMTLNEIITSLKSGKLIKEPAVRVTIPEGQNVEEIAGIYSEEFDFTEEEFLEKVNNEEYVQELIKDHPNLLSEKILEEGIRYPLEGYLFATTYDYFVENPSIEEIIDKMVSRTEEVVLGYSKEIDQKERTVHELITMASLVENEAPNEESRKKIAGVFYNRLEDDMMLQTDPTVLYALGEHKDRVLYEDLEVESPYNTYHIKGLPVGPISSFNTNSLLATLNPIDSENLYFLANSEGDIFYSETLEEHNQLKAKHISSDEQKDKLSEEEEE</sequence>
<keyword evidence="10" id="KW-1185">Reference proteome</keyword>
<feature type="compositionally biased region" description="Basic and acidic residues" evidence="8">
    <location>
        <begin position="367"/>
        <end position="380"/>
    </location>
</feature>
<keyword evidence="3 7" id="KW-1133">Transmembrane helix</keyword>
<reference evidence="10" key="1">
    <citation type="journal article" date="2019" name="Int. J. Syst. Evol. Microbiol.">
        <title>The Global Catalogue of Microorganisms (GCM) 10K type strain sequencing project: providing services to taxonomists for standard genome sequencing and annotation.</title>
        <authorList>
            <consortium name="The Broad Institute Genomics Platform"/>
            <consortium name="The Broad Institute Genome Sequencing Center for Infectious Disease"/>
            <person name="Wu L."/>
            <person name="Ma J."/>
        </authorList>
    </citation>
    <scope>NUCLEOTIDE SEQUENCE [LARGE SCALE GENOMIC DNA]</scope>
    <source>
        <strain evidence="10">CGMCC 4.1621</strain>
    </source>
</reference>
<keyword evidence="1 7" id="KW-1003">Cell membrane</keyword>
<dbReference type="RefSeq" id="WP_390216918.1">
    <property type="nucleotide sequence ID" value="NZ_JBHSZV010000004.1"/>
</dbReference>
<name>A0ABW2EJL1_9BACI</name>
<evidence type="ECO:0000256" key="5">
    <source>
        <dbReference type="ARBA" id="ARBA00023239"/>
    </source>
</evidence>
<dbReference type="HAMAP" id="MF_02065">
    <property type="entry name" value="MltG"/>
    <property type="match status" value="1"/>
</dbReference>